<name>A0A1Q9BQN0_SYMMI</name>
<dbReference type="AlphaFoldDB" id="A0A1Q9BQN0"/>
<feature type="chain" id="PRO_5012232211" description="Protein takeout" evidence="1">
    <location>
        <begin position="24"/>
        <end position="350"/>
    </location>
</feature>
<proteinExistence type="predicted"/>
<organism evidence="2 3">
    <name type="scientific">Symbiodinium microadriaticum</name>
    <name type="common">Dinoflagellate</name>
    <name type="synonym">Zooxanthella microadriatica</name>
    <dbReference type="NCBI Taxonomy" id="2951"/>
    <lineage>
        <taxon>Eukaryota</taxon>
        <taxon>Sar</taxon>
        <taxon>Alveolata</taxon>
        <taxon>Dinophyceae</taxon>
        <taxon>Suessiales</taxon>
        <taxon>Symbiodiniaceae</taxon>
        <taxon>Symbiodinium</taxon>
    </lineage>
</organism>
<evidence type="ECO:0000256" key="1">
    <source>
        <dbReference type="SAM" id="SignalP"/>
    </source>
</evidence>
<feature type="non-terminal residue" evidence="2">
    <location>
        <position position="350"/>
    </location>
</feature>
<dbReference type="EMBL" id="LSRX01006763">
    <property type="protein sequence ID" value="OLP72986.1"/>
    <property type="molecule type" value="Genomic_DNA"/>
</dbReference>
<sequence>MSRFSSICLLATLFLTGCDNWDAKAPPETQANEPSISIPASYAHVPLSIKTSMIEEAVLQRASVGPIFNGRTDEISADIGAEEDIPAVIEKVIVTPYKAAGCAVKQVTSSCPKSIEKRIKERCFRNFRIWDCFRTITETVYVPCVRDVQQCWPEIKEVIESHVVVPATIKDCLLPTSVWFNYAGWLRQFDVEAHGRDLTVSGVVDTTVSVDIKQGVLSASMKVKGALKCDIKLGLDMTVRTTVQGDASVDIEITRFNLDTKHLCIPGAVQLTDLTLLNTNLFLHKELLKEVLKKPFLKILNQQLDKQIADDLKFADRLQKIANSISKPIDLKNDAWLRINPEKLLASQFS</sequence>
<feature type="signal peptide" evidence="1">
    <location>
        <begin position="1"/>
        <end position="23"/>
    </location>
</feature>
<keyword evidence="3" id="KW-1185">Reference proteome</keyword>
<comment type="caution">
    <text evidence="2">The sequence shown here is derived from an EMBL/GenBank/DDBJ whole genome shotgun (WGS) entry which is preliminary data.</text>
</comment>
<accession>A0A1Q9BQN0</accession>
<gene>
    <name evidence="2" type="ORF">AK812_SmicGene47966</name>
</gene>
<dbReference type="PROSITE" id="PS51257">
    <property type="entry name" value="PROKAR_LIPOPROTEIN"/>
    <property type="match status" value="1"/>
</dbReference>
<dbReference type="Pfam" id="PF14356">
    <property type="entry name" value="DUF4403"/>
    <property type="match status" value="1"/>
</dbReference>
<keyword evidence="1" id="KW-0732">Signal</keyword>
<dbReference type="InterPro" id="IPR025515">
    <property type="entry name" value="DUF4403"/>
</dbReference>
<reference evidence="2 3" key="1">
    <citation type="submission" date="2016-02" db="EMBL/GenBank/DDBJ databases">
        <title>Genome analysis of coral dinoflagellate symbionts highlights evolutionary adaptations to a symbiotic lifestyle.</title>
        <authorList>
            <person name="Aranda M."/>
            <person name="Li Y."/>
            <person name="Liew Y.J."/>
            <person name="Baumgarten S."/>
            <person name="Simakov O."/>
            <person name="Wilson M."/>
            <person name="Piel J."/>
            <person name="Ashoor H."/>
            <person name="Bougouffa S."/>
            <person name="Bajic V.B."/>
            <person name="Ryu T."/>
            <person name="Ravasi T."/>
            <person name="Bayer T."/>
            <person name="Micklem G."/>
            <person name="Kim H."/>
            <person name="Bhak J."/>
            <person name="Lajeunesse T.C."/>
            <person name="Voolstra C.R."/>
        </authorList>
    </citation>
    <scope>NUCLEOTIDE SEQUENCE [LARGE SCALE GENOMIC DNA]</scope>
    <source>
        <strain evidence="2 3">CCMP2467</strain>
    </source>
</reference>
<evidence type="ECO:0000313" key="3">
    <source>
        <dbReference type="Proteomes" id="UP000186817"/>
    </source>
</evidence>
<evidence type="ECO:0000313" key="2">
    <source>
        <dbReference type="EMBL" id="OLP72986.1"/>
    </source>
</evidence>
<evidence type="ECO:0008006" key="4">
    <source>
        <dbReference type="Google" id="ProtNLM"/>
    </source>
</evidence>
<dbReference type="Proteomes" id="UP000186817">
    <property type="component" value="Unassembled WGS sequence"/>
</dbReference>
<protein>
    <recommendedName>
        <fullName evidence="4">Protein takeout</fullName>
    </recommendedName>
</protein>